<name>A0A8J7G7N4_9BACL</name>
<dbReference type="InterPro" id="IPR011711">
    <property type="entry name" value="GntR_C"/>
</dbReference>
<evidence type="ECO:0000256" key="3">
    <source>
        <dbReference type="ARBA" id="ARBA00023163"/>
    </source>
</evidence>
<dbReference type="PRINTS" id="PR00035">
    <property type="entry name" value="HTHGNTR"/>
</dbReference>
<dbReference type="InterPro" id="IPR000524">
    <property type="entry name" value="Tscrpt_reg_HTH_GntR"/>
</dbReference>
<keyword evidence="1" id="KW-0805">Transcription regulation</keyword>
<dbReference type="SUPFAM" id="SSF48008">
    <property type="entry name" value="GntR ligand-binding domain-like"/>
    <property type="match status" value="1"/>
</dbReference>
<dbReference type="PROSITE" id="PS50949">
    <property type="entry name" value="HTH_GNTR"/>
    <property type="match status" value="1"/>
</dbReference>
<dbReference type="Gene3D" id="1.10.10.10">
    <property type="entry name" value="Winged helix-like DNA-binding domain superfamily/Winged helix DNA-binding domain"/>
    <property type="match status" value="1"/>
</dbReference>
<evidence type="ECO:0000256" key="1">
    <source>
        <dbReference type="ARBA" id="ARBA00023015"/>
    </source>
</evidence>
<protein>
    <submittedName>
        <fullName evidence="5">GntR family transcriptional regulator</fullName>
    </submittedName>
</protein>
<dbReference type="InterPro" id="IPR008920">
    <property type="entry name" value="TF_FadR/GntR_C"/>
</dbReference>
<dbReference type="CDD" id="cd07377">
    <property type="entry name" value="WHTH_GntR"/>
    <property type="match status" value="1"/>
</dbReference>
<organism evidence="5 6">
    <name type="scientific">Savagea serpentis</name>
    <dbReference type="NCBI Taxonomy" id="2785297"/>
    <lineage>
        <taxon>Bacteria</taxon>
        <taxon>Bacillati</taxon>
        <taxon>Bacillota</taxon>
        <taxon>Bacilli</taxon>
        <taxon>Bacillales</taxon>
        <taxon>Caryophanaceae</taxon>
        <taxon>Savagea</taxon>
    </lineage>
</organism>
<dbReference type="Proteomes" id="UP000622653">
    <property type="component" value="Unassembled WGS sequence"/>
</dbReference>
<evidence type="ECO:0000256" key="2">
    <source>
        <dbReference type="ARBA" id="ARBA00023125"/>
    </source>
</evidence>
<proteinExistence type="predicted"/>
<dbReference type="Pfam" id="PF00392">
    <property type="entry name" value="GntR"/>
    <property type="match status" value="1"/>
</dbReference>
<evidence type="ECO:0000313" key="6">
    <source>
        <dbReference type="Proteomes" id="UP000622653"/>
    </source>
</evidence>
<dbReference type="Pfam" id="PF07729">
    <property type="entry name" value="FCD"/>
    <property type="match status" value="1"/>
</dbReference>
<dbReference type="PANTHER" id="PTHR43537:SF24">
    <property type="entry name" value="GLUCONATE OPERON TRANSCRIPTIONAL REPRESSOR"/>
    <property type="match status" value="1"/>
</dbReference>
<feature type="domain" description="HTH gntR-type" evidence="4">
    <location>
        <begin position="6"/>
        <end position="73"/>
    </location>
</feature>
<dbReference type="PANTHER" id="PTHR43537">
    <property type="entry name" value="TRANSCRIPTIONAL REGULATOR, GNTR FAMILY"/>
    <property type="match status" value="1"/>
</dbReference>
<evidence type="ECO:0000259" key="4">
    <source>
        <dbReference type="PROSITE" id="PS50949"/>
    </source>
</evidence>
<dbReference type="InterPro" id="IPR036388">
    <property type="entry name" value="WH-like_DNA-bd_sf"/>
</dbReference>
<evidence type="ECO:0000313" key="5">
    <source>
        <dbReference type="EMBL" id="MBF4500688.1"/>
    </source>
</evidence>
<dbReference type="SMART" id="SM00895">
    <property type="entry name" value="FCD"/>
    <property type="match status" value="1"/>
</dbReference>
<dbReference type="AlphaFoldDB" id="A0A8J7G7N4"/>
<keyword evidence="3" id="KW-0804">Transcription</keyword>
<keyword evidence="6" id="KW-1185">Reference proteome</keyword>
<dbReference type="EMBL" id="JADKPV010000001">
    <property type="protein sequence ID" value="MBF4500688.1"/>
    <property type="molecule type" value="Genomic_DNA"/>
</dbReference>
<dbReference type="GO" id="GO:0003677">
    <property type="term" value="F:DNA binding"/>
    <property type="evidence" value="ECO:0007669"/>
    <property type="project" value="UniProtKB-KW"/>
</dbReference>
<comment type="caution">
    <text evidence="5">The sequence shown here is derived from an EMBL/GenBank/DDBJ whole genome shotgun (WGS) entry which is preliminary data.</text>
</comment>
<gene>
    <name evidence="5" type="ORF">IRY55_04855</name>
</gene>
<reference evidence="5" key="1">
    <citation type="submission" date="2020-11" db="EMBL/GenBank/DDBJ databases">
        <title>Multidrug resistant novel bacterium Savagea serpentis sp. nov., isolated from the scats of a vine snake (Ahaetulla nasuta).</title>
        <authorList>
            <person name="Venkata Ramana V."/>
            <person name="Vikas Patil S."/>
            <person name="Yogita Lugani V."/>
        </authorList>
    </citation>
    <scope>NUCLEOTIDE SEQUENCE</scope>
    <source>
        <strain evidence="5">SN6</strain>
    </source>
</reference>
<dbReference type="SUPFAM" id="SSF46785">
    <property type="entry name" value="Winged helix' DNA-binding domain"/>
    <property type="match status" value="1"/>
</dbReference>
<dbReference type="Gene3D" id="1.20.120.530">
    <property type="entry name" value="GntR ligand-binding domain-like"/>
    <property type="match status" value="1"/>
</dbReference>
<dbReference type="InterPro" id="IPR036390">
    <property type="entry name" value="WH_DNA-bd_sf"/>
</dbReference>
<dbReference type="RefSeq" id="WP_194562115.1">
    <property type="nucleotide sequence ID" value="NZ_JADKPV010000001.1"/>
</dbReference>
<accession>A0A8J7G7N4</accession>
<sequence length="228" mass="26114">MRLTKQSISDQAAQMLRKQIMLHELKEGTHLKESELSGVLGVSRGPIREAIKKLEAEGFVETRTNGRSIVQPFTEKEVQDLYDARILIETNALLNIRPEIVARYLPTLQLALKEMEESRVIDDVMIDNSHIEADVHFHYTLVCMSENKTLMRMWQSLNETTQTLIEVTARHTLTRKEKIQNEHLAIVDAIIKYDVATAQKALTAHLMGASNYYSEAVFKIESRGEYDE</sequence>
<dbReference type="SMART" id="SM00345">
    <property type="entry name" value="HTH_GNTR"/>
    <property type="match status" value="1"/>
</dbReference>
<keyword evidence="2" id="KW-0238">DNA-binding</keyword>
<dbReference type="GO" id="GO:0003700">
    <property type="term" value="F:DNA-binding transcription factor activity"/>
    <property type="evidence" value="ECO:0007669"/>
    <property type="project" value="InterPro"/>
</dbReference>